<organism evidence="7 8">
    <name type="scientific">Vagococcus teuberi</name>
    <dbReference type="NCBI Taxonomy" id="519472"/>
    <lineage>
        <taxon>Bacteria</taxon>
        <taxon>Bacillati</taxon>
        <taxon>Bacillota</taxon>
        <taxon>Bacilli</taxon>
        <taxon>Lactobacillales</taxon>
        <taxon>Enterococcaceae</taxon>
        <taxon>Vagococcus</taxon>
    </lineage>
</organism>
<dbReference type="RefSeq" id="WP_071456775.1">
    <property type="nucleotide sequence ID" value="NZ_CP017267.1"/>
</dbReference>
<dbReference type="GO" id="GO:0005524">
    <property type="term" value="F:ATP binding"/>
    <property type="evidence" value="ECO:0007669"/>
    <property type="project" value="UniProtKB-KW"/>
</dbReference>
<evidence type="ECO:0000256" key="2">
    <source>
        <dbReference type="ARBA" id="ARBA00011123"/>
    </source>
</evidence>
<dbReference type="Pfam" id="PF02686">
    <property type="entry name" value="GatC"/>
    <property type="match status" value="1"/>
</dbReference>
<comment type="catalytic activity">
    <reaction evidence="5 6">
        <text>L-glutamyl-tRNA(Gln) + L-glutamine + ATP + H2O = L-glutaminyl-tRNA(Gln) + L-glutamate + ADP + phosphate + H(+)</text>
        <dbReference type="Rhea" id="RHEA:17521"/>
        <dbReference type="Rhea" id="RHEA-COMP:9681"/>
        <dbReference type="Rhea" id="RHEA-COMP:9684"/>
        <dbReference type="ChEBI" id="CHEBI:15377"/>
        <dbReference type="ChEBI" id="CHEBI:15378"/>
        <dbReference type="ChEBI" id="CHEBI:29985"/>
        <dbReference type="ChEBI" id="CHEBI:30616"/>
        <dbReference type="ChEBI" id="CHEBI:43474"/>
        <dbReference type="ChEBI" id="CHEBI:58359"/>
        <dbReference type="ChEBI" id="CHEBI:78520"/>
        <dbReference type="ChEBI" id="CHEBI:78521"/>
        <dbReference type="ChEBI" id="CHEBI:456216"/>
    </reaction>
</comment>
<sequence>MTISKEEVLHVAKLSKLRFLDSELDEMTKHLGKVTDMMANLSQVDTTDVPFTSSVTEETNVFREDIAIKGESRDELFSNVPETQDGYIKVPAIMDNGEAGA</sequence>
<dbReference type="EMBL" id="CP017267">
    <property type="protein sequence ID" value="APB31189.1"/>
    <property type="molecule type" value="Genomic_DNA"/>
</dbReference>
<dbReference type="STRING" id="519472.BHY08_04700"/>
<keyword evidence="6" id="KW-0547">Nucleotide-binding</keyword>
<evidence type="ECO:0000256" key="5">
    <source>
        <dbReference type="ARBA" id="ARBA00047913"/>
    </source>
</evidence>
<evidence type="ECO:0000313" key="7">
    <source>
        <dbReference type="EMBL" id="APB31189.1"/>
    </source>
</evidence>
<name>A0A1J0A5H5_9ENTE</name>
<evidence type="ECO:0000256" key="1">
    <source>
        <dbReference type="ARBA" id="ARBA00010757"/>
    </source>
</evidence>
<keyword evidence="6" id="KW-0067">ATP-binding</keyword>
<evidence type="ECO:0000313" key="8">
    <source>
        <dbReference type="Proteomes" id="UP000191200"/>
    </source>
</evidence>
<comment type="function">
    <text evidence="3 6">Allows the formation of correctly charged Asn-tRNA(Asn) or Gln-tRNA(Gln) through the transamidation of misacylated Asp-tRNA(Asn) or Glu-tRNA(Gln) in organisms which lack either or both of asparaginyl-tRNA or glutaminyl-tRNA synthetases. The reaction takes place in the presence of glutamine and ATP through an activated phospho-Asp-tRNA(Asn) or phospho-Glu-tRNA(Gln).</text>
</comment>
<evidence type="ECO:0000256" key="4">
    <source>
        <dbReference type="ARBA" id="ARBA00047380"/>
    </source>
</evidence>
<dbReference type="GO" id="GO:0070681">
    <property type="term" value="P:glutaminyl-tRNAGln biosynthesis via transamidation"/>
    <property type="evidence" value="ECO:0007669"/>
    <property type="project" value="TreeGrafter"/>
</dbReference>
<dbReference type="InterPro" id="IPR036113">
    <property type="entry name" value="Asp/Glu-ADT_sf_sub_c"/>
</dbReference>
<comment type="similarity">
    <text evidence="1 6">Belongs to the GatC family.</text>
</comment>
<comment type="subunit">
    <text evidence="2 6">Heterotrimer of A, B and C subunits.</text>
</comment>
<dbReference type="Proteomes" id="UP000191200">
    <property type="component" value="Chromosome"/>
</dbReference>
<dbReference type="EC" id="6.3.5.-" evidence="6"/>
<dbReference type="GO" id="GO:0006412">
    <property type="term" value="P:translation"/>
    <property type="evidence" value="ECO:0007669"/>
    <property type="project" value="UniProtKB-UniRule"/>
</dbReference>
<gene>
    <name evidence="6" type="primary">gatC</name>
    <name evidence="7" type="ORF">BHY08_04700</name>
</gene>
<dbReference type="GO" id="GO:0050566">
    <property type="term" value="F:asparaginyl-tRNA synthase (glutamine-hydrolyzing) activity"/>
    <property type="evidence" value="ECO:0007669"/>
    <property type="project" value="RHEA"/>
</dbReference>
<accession>A0A1J0A5H5</accession>
<evidence type="ECO:0000256" key="3">
    <source>
        <dbReference type="ARBA" id="ARBA00024799"/>
    </source>
</evidence>
<reference evidence="7 8" key="1">
    <citation type="submission" date="2016-09" db="EMBL/GenBank/DDBJ databases">
        <title>Vagococcus teuberi sp. nov., isolated from the Malian artisanal sour milk fene.</title>
        <authorList>
            <person name="Wullschleger S."/>
            <person name="Seifert C."/>
            <person name="Baumgartner S."/>
            <person name="Lacroix C."/>
            <person name="Bonfoh B."/>
            <person name="Stevens M.J."/>
            <person name="Meile L."/>
        </authorList>
    </citation>
    <scope>NUCLEOTIDE SEQUENCE [LARGE SCALE GENOMIC DNA]</scope>
    <source>
        <strain evidence="7 8">DSM 21459</strain>
    </source>
</reference>
<dbReference type="AlphaFoldDB" id="A0A1J0A5H5"/>
<proteinExistence type="inferred from homology"/>
<dbReference type="NCBIfam" id="TIGR00135">
    <property type="entry name" value="gatC"/>
    <property type="match status" value="1"/>
</dbReference>
<protein>
    <recommendedName>
        <fullName evidence="6">Aspartyl/glutamyl-tRNA(Asn/Gln) amidotransferase subunit C</fullName>
        <shortName evidence="6">Asp/Glu-ADT subunit C</shortName>
        <ecNumber evidence="6">6.3.5.-</ecNumber>
    </recommendedName>
</protein>
<keyword evidence="6" id="KW-0436">Ligase</keyword>
<dbReference type="SUPFAM" id="SSF141000">
    <property type="entry name" value="Glu-tRNAGln amidotransferase C subunit"/>
    <property type="match status" value="1"/>
</dbReference>
<dbReference type="GO" id="GO:0006450">
    <property type="term" value="P:regulation of translational fidelity"/>
    <property type="evidence" value="ECO:0007669"/>
    <property type="project" value="InterPro"/>
</dbReference>
<keyword evidence="8" id="KW-1185">Reference proteome</keyword>
<keyword evidence="6" id="KW-0648">Protein biosynthesis</keyword>
<dbReference type="GO" id="GO:0050567">
    <property type="term" value="F:glutaminyl-tRNA synthase (glutamine-hydrolyzing) activity"/>
    <property type="evidence" value="ECO:0007669"/>
    <property type="project" value="UniProtKB-UniRule"/>
</dbReference>
<dbReference type="KEGG" id="vte:BHY08_04700"/>
<dbReference type="Gene3D" id="1.10.20.60">
    <property type="entry name" value="Glu-tRNAGln amidotransferase C subunit, N-terminal domain"/>
    <property type="match status" value="1"/>
</dbReference>
<dbReference type="OrthoDB" id="9813938at2"/>
<dbReference type="GO" id="GO:0016740">
    <property type="term" value="F:transferase activity"/>
    <property type="evidence" value="ECO:0007669"/>
    <property type="project" value="UniProtKB-KW"/>
</dbReference>
<dbReference type="PANTHER" id="PTHR15004:SF0">
    <property type="entry name" value="GLUTAMYL-TRNA(GLN) AMIDOTRANSFERASE SUBUNIT C, MITOCHONDRIAL"/>
    <property type="match status" value="1"/>
</dbReference>
<dbReference type="HAMAP" id="MF_00122">
    <property type="entry name" value="GatC"/>
    <property type="match status" value="1"/>
</dbReference>
<comment type="catalytic activity">
    <reaction evidence="4 6">
        <text>L-aspartyl-tRNA(Asn) + L-glutamine + ATP + H2O = L-asparaginyl-tRNA(Asn) + L-glutamate + ADP + phosphate + 2 H(+)</text>
        <dbReference type="Rhea" id="RHEA:14513"/>
        <dbReference type="Rhea" id="RHEA-COMP:9674"/>
        <dbReference type="Rhea" id="RHEA-COMP:9677"/>
        <dbReference type="ChEBI" id="CHEBI:15377"/>
        <dbReference type="ChEBI" id="CHEBI:15378"/>
        <dbReference type="ChEBI" id="CHEBI:29985"/>
        <dbReference type="ChEBI" id="CHEBI:30616"/>
        <dbReference type="ChEBI" id="CHEBI:43474"/>
        <dbReference type="ChEBI" id="CHEBI:58359"/>
        <dbReference type="ChEBI" id="CHEBI:78515"/>
        <dbReference type="ChEBI" id="CHEBI:78516"/>
        <dbReference type="ChEBI" id="CHEBI:456216"/>
    </reaction>
</comment>
<evidence type="ECO:0000256" key="6">
    <source>
        <dbReference type="HAMAP-Rule" id="MF_00122"/>
    </source>
</evidence>
<dbReference type="InterPro" id="IPR003837">
    <property type="entry name" value="GatC"/>
</dbReference>
<dbReference type="PANTHER" id="PTHR15004">
    <property type="entry name" value="GLUTAMYL-TRNA(GLN) AMIDOTRANSFERASE SUBUNIT C, MITOCHONDRIAL"/>
    <property type="match status" value="1"/>
</dbReference>
<keyword evidence="7" id="KW-0808">Transferase</keyword>